<evidence type="ECO:0000256" key="27">
    <source>
        <dbReference type="PROSITE-ProRule" id="PRU00228"/>
    </source>
</evidence>
<dbReference type="InterPro" id="IPR000197">
    <property type="entry name" value="Znf_TAZ"/>
</dbReference>
<keyword evidence="12 26" id="KW-0862">Zinc</keyword>
<evidence type="ECO:0000256" key="14">
    <source>
        <dbReference type="ARBA" id="ARBA00022853"/>
    </source>
</evidence>
<comment type="caution">
    <text evidence="34">The sequence shown here is derived from an EMBL/GenBank/DDBJ whole genome shotgun (WGS) entry which is preliminary data.</text>
</comment>
<dbReference type="SMART" id="SM00297">
    <property type="entry name" value="BROMO"/>
    <property type="match status" value="1"/>
</dbReference>
<evidence type="ECO:0000259" key="30">
    <source>
        <dbReference type="PROSITE" id="PS50134"/>
    </source>
</evidence>
<feature type="compositionally biased region" description="Basic residues" evidence="28">
    <location>
        <begin position="1536"/>
        <end position="1556"/>
    </location>
</feature>
<dbReference type="Gene3D" id="1.20.920.10">
    <property type="entry name" value="Bromodomain-like"/>
    <property type="match status" value="1"/>
</dbReference>
<evidence type="ECO:0000313" key="34">
    <source>
        <dbReference type="EMBL" id="KAL0268193.1"/>
    </source>
</evidence>
<dbReference type="FunFam" id="1.20.920.10:FF:000001">
    <property type="entry name" value="Histone acetyltransferase p300"/>
    <property type="match status" value="1"/>
</dbReference>
<dbReference type="Gene3D" id="1.20.1020.10">
    <property type="entry name" value="TAZ domain"/>
    <property type="match status" value="2"/>
</dbReference>
<dbReference type="InterPro" id="IPR013083">
    <property type="entry name" value="Znf_RING/FYVE/PHD"/>
</dbReference>
<feature type="domain" description="TAZ-type" evidence="30">
    <location>
        <begin position="313"/>
        <end position="400"/>
    </location>
</feature>
<dbReference type="InterPro" id="IPR001487">
    <property type="entry name" value="Bromodomain"/>
</dbReference>
<feature type="region of interest" description="Disordered" evidence="28">
    <location>
        <begin position="843"/>
        <end position="889"/>
    </location>
</feature>
<dbReference type="SUPFAM" id="SSF47040">
    <property type="entry name" value="Kix domain of CBP (creb binding protein)"/>
    <property type="match status" value="1"/>
</dbReference>
<feature type="compositionally biased region" description="Polar residues" evidence="28">
    <location>
        <begin position="736"/>
        <end position="751"/>
    </location>
</feature>
<feature type="region of interest" description="Disordered" evidence="28">
    <location>
        <begin position="1914"/>
        <end position="2012"/>
    </location>
</feature>
<evidence type="ECO:0000256" key="2">
    <source>
        <dbReference type="ARBA" id="ARBA00004496"/>
    </source>
</evidence>
<dbReference type="PRINTS" id="PR00503">
    <property type="entry name" value="BROMODOMAIN"/>
</dbReference>
<evidence type="ECO:0000256" key="20">
    <source>
        <dbReference type="ARBA" id="ARBA00023163"/>
    </source>
</evidence>
<dbReference type="FunFam" id="3.30.40.10:FF:000034">
    <property type="entry name" value="Histone acetyltransferase p300"/>
    <property type="match status" value="1"/>
</dbReference>
<feature type="compositionally biased region" description="Polar residues" evidence="28">
    <location>
        <begin position="843"/>
        <end position="856"/>
    </location>
</feature>
<feature type="compositionally biased region" description="Polar residues" evidence="28">
    <location>
        <begin position="2266"/>
        <end position="2277"/>
    </location>
</feature>
<dbReference type="InterPro" id="IPR056484">
    <property type="entry name" value="PHD_P300"/>
</dbReference>
<evidence type="ECO:0000259" key="29">
    <source>
        <dbReference type="PROSITE" id="PS50014"/>
    </source>
</evidence>
<dbReference type="Gene3D" id="3.30.40.10">
    <property type="entry name" value="Zinc/RING finger domain, C3HC4 (zinc finger)"/>
    <property type="match status" value="1"/>
</dbReference>
<protein>
    <recommendedName>
        <fullName evidence="3">histone acetyltransferase</fullName>
        <ecNumber evidence="3">2.3.1.48</ecNumber>
    </recommendedName>
</protein>
<dbReference type="CDD" id="cd02337">
    <property type="entry name" value="ZZ_CBP"/>
    <property type="match status" value="1"/>
</dbReference>
<evidence type="ECO:0000256" key="5">
    <source>
        <dbReference type="ARBA" id="ARBA00022490"/>
    </source>
</evidence>
<dbReference type="GO" id="GO:0048511">
    <property type="term" value="P:rhythmic process"/>
    <property type="evidence" value="ECO:0007669"/>
    <property type="project" value="UniProtKB-KW"/>
</dbReference>
<feature type="domain" description="ZZ-type" evidence="31">
    <location>
        <begin position="1652"/>
        <end position="1700"/>
    </location>
</feature>
<dbReference type="FunFam" id="3.30.60.90:FF:000003">
    <property type="entry name" value="E1A binding protein p300"/>
    <property type="match status" value="1"/>
</dbReference>
<dbReference type="InterPro" id="IPR003101">
    <property type="entry name" value="KIX_dom"/>
</dbReference>
<feature type="domain" description="KIX" evidence="32">
    <location>
        <begin position="578"/>
        <end position="657"/>
    </location>
</feature>
<dbReference type="Pfam" id="PF06001">
    <property type="entry name" value="RING_CBP-p300"/>
    <property type="match status" value="1"/>
</dbReference>
<dbReference type="InterPro" id="IPR010303">
    <property type="entry name" value="RING_CBP-p300"/>
</dbReference>
<dbReference type="PROSITE" id="PS50135">
    <property type="entry name" value="ZF_ZZ_2"/>
    <property type="match status" value="1"/>
</dbReference>
<feature type="zinc finger region" description="TAZ-type" evidence="26">
    <location>
        <begin position="1713"/>
        <end position="1794"/>
    </location>
</feature>
<dbReference type="InterPro" id="IPR038547">
    <property type="entry name" value="RING_CBP-p300_sf"/>
</dbReference>
<dbReference type="Pfam" id="PF00569">
    <property type="entry name" value="ZZ"/>
    <property type="match status" value="1"/>
</dbReference>
<dbReference type="SUPFAM" id="SSF47370">
    <property type="entry name" value="Bromodomain"/>
    <property type="match status" value="1"/>
</dbReference>
<feature type="region of interest" description="Disordered" evidence="28">
    <location>
        <begin position="968"/>
        <end position="1013"/>
    </location>
</feature>
<organism evidence="34">
    <name type="scientific">Menopon gallinae</name>
    <name type="common">poultry shaft louse</name>
    <dbReference type="NCBI Taxonomy" id="328185"/>
    <lineage>
        <taxon>Eukaryota</taxon>
        <taxon>Metazoa</taxon>
        <taxon>Ecdysozoa</taxon>
        <taxon>Arthropoda</taxon>
        <taxon>Hexapoda</taxon>
        <taxon>Insecta</taxon>
        <taxon>Pterygota</taxon>
        <taxon>Neoptera</taxon>
        <taxon>Paraneoptera</taxon>
        <taxon>Psocodea</taxon>
        <taxon>Troctomorpha</taxon>
        <taxon>Phthiraptera</taxon>
        <taxon>Amblycera</taxon>
        <taxon>Menoponidae</taxon>
        <taxon>Menopon</taxon>
    </lineage>
</organism>
<dbReference type="PANTHER" id="PTHR13808">
    <property type="entry name" value="CBP/P300-RELATED"/>
    <property type="match status" value="1"/>
</dbReference>
<evidence type="ECO:0000256" key="9">
    <source>
        <dbReference type="ARBA" id="ARBA00022723"/>
    </source>
</evidence>
<feature type="compositionally biased region" description="Polar residues" evidence="28">
    <location>
        <begin position="300"/>
        <end position="311"/>
    </location>
</feature>
<sequence length="2310" mass="253586">MADHLVDGPPNKRQKLNDAFSGPSENSADLFANNVFDLEKELPEELMSTSGSWGAVESSKPAATGPGPGGAPGPSMGPPLQNGSIDLPHHMMQQGNKGLVNHMQNTVLNTPNSQGLMNNQGLTMIMTSSTHNTMGGGHVATNSLNKQPLPGNLMQQQGLHPNVSQHQLQNGPLLPTRAAAMQGHLVRAGPGQVPGGHHIAMGGPRLQTPGPGPGSGPNIGPMAVGSYAFNSPGVLTQQQRSVPPNIVQLQRFASPPIGGKEGGAVAAQPPASSPAQTQSGAPAGTQPGPQQTSQGGPELQQPSTSSQQASNADPEKRKLIQQQLVLLLHAHKCQRRESQANGEQWQCLLPHCKTMKNVLNHMTTCQSGKNCTVPHCSSSRQIISHWKHCTRSDCPVCLPLKQADRTRNSTNVVGNQAVTNQPNPSPSDMRRAYDALGIQCPITGGQTGPAGGLLTRPPTRMVAPDMSQSTMPGNVRLMAPQGQQAAAVPGAPVAGNPVVAPNVSLPLSSDPTNTGMPATTTSTTATAAQQQVQAVQQTVQNMFTLNDSQAAVGCDNRLANVQLPGNLTPSQVQATPVQCTKDWHQSVTPDLRNHLVHKLVQAIFPTPDPSTMLDKRMYNLVAYARKVEGDMYEMANSRSEYYHLLAEKIYKIQKELEEKRQKRKEQQMQAQNPPPSATVAGQGPIRPGLVAQRPQVSIQNSGNQGIRSQSPGINVQIGGLSNRLPFQRMVPPGPYNSPSSQFNGQPNSQFDLMNARLQGPATSQSQVNPPTTSPFGQPGTQFPTSSINNPPRVPPLPSESPGIAGGGNGNQVVVGNTVGGTPSTVVSTNGPVTTQVPSTLLHQVNSVPSTPPSNVQPAATPPSNTTPSNSSMLAGLGKGGGQVDRDRGARNAANSNLSSQMAAITASLHQDEDSSPTNETKDKLDALKEREIKQEPEEQTAGETTNANREGTGKMVGLSEVKTEIKSEPMDAGGEESTTVKEEPMTPTGQSGEESKPSFKIEPITQSSADKKPKCPCLFKPEELRQALMPTLEKLYRQDPESIPFRNRVDPELLGIPDYFDIIKNPMDLSKIKGKLDKGEYSDPWEYVDDVWLMFDNAWLYNRKTSRVYRYCTKLSEVFEQEIDPVMQALGYCCGRKYTFNPQVLCCYGKQLCTIPKDAKYFSFQNSLRTLGVLSDRYTFCQKCFNDIPGDTVTLGDDPSQPQSVIKKDQFKELKNDHLELEPFVACSDCGRKLHQICVLYMEAIWPNGFTCDNCLKKKGVKRKENKFNAKRLPVTKLGTYIETRVNNYLKKKEAGAGEVAIRVVSSSDKIVEVKPGMRNRFVDNGDLSDQFPYRAKALFAFEDVDGADVCFFGMHVQEYGSDCPTPNTRRVYIAYLDSVHFFRPRQFRTAVYHEILLGYLDYVKQLGYTMAHIWACPPSEGDDYIFHCHPAEQKIPKPKRLQEWYKKMLDKGIIERIVVDYKDILKQAMEDKLSSAAELPYFEGDFWPNVLEESIKELDQEEEEKRKQAEAAEAAANVYSLSDDASEGGSDGKKKGQKKAKKSNKSKANQRKNSKKSNTPQTGNDLSAKIFATMEKHKEVFFVIRLHSAQSAASLAPIQDPDPFINCDLMDGRDAFLTMARERHYEFSSLRRAKYSSMAMLYELHNQGQDKFVYTCNNCKSHVETRYHCTHCEDFDLCVQCYDKEGHPHKMEKLGFDLDDGSPVEGQKANPQEARKLSIQRCIHSLVHACQCRDANCRLPSCQKMKRVTQHTKICKRKTNGGCPICKQLIALCCYHAKHCPEQKCPVPFCLNIKHKLKQQQLQHRLQQAQLLRRRMAVMNTRAKPTATPSSQAVSPVSGQNVMLPMQSPHQGIGLKPGTQTPPPNVLQVVKQVQAEAASQQVPHGIYGKVNPPQGVMPPPIQQRMGNMGQHLLPMDQWTPRYPGNSQQQPNNIGPGIRQPGQQMMPQQQIVQQQVTPQQPQAQQQQQQPPPQQQPQQQQQPQPPPQQMMGGLRPGTAPGMPPGPQVQVSGGTSLPKLALQQLLQTLKSPSSPEQQQQILSILKSNPQLMAAFIKQRQSFQNQMQQGQNPQGPMASSQGPSGANQASPGINNPQLQHMLSQQQQQQQQNRLQMQMQQMQNQQMNQQAQQQQQQQAPQQAHWYKQQLMAMTQRQQQQQQPQQQQFQQPPGYPQRLPGMRPQMSYGGPGYKPTPPPVPSPQGVMGPPGSNIVQQQLMSVRSPPPIRSPQPNPSPRPVPSPRNQPVPSPHHAPMSSPHHELGGEMLGLSQLTAGAQTPHHNTGGPPSNPPSQENPDVTPMTPQDQLSKFVEQL</sequence>
<dbReference type="GO" id="GO:0005667">
    <property type="term" value="C:transcription regulator complex"/>
    <property type="evidence" value="ECO:0007669"/>
    <property type="project" value="TreeGrafter"/>
</dbReference>
<feature type="compositionally biased region" description="Pro residues" evidence="28">
    <location>
        <begin position="2219"/>
        <end position="2247"/>
    </location>
</feature>
<dbReference type="InterPro" id="IPR013178">
    <property type="entry name" value="Histone_AcTrfase_Rtt109/CBP"/>
</dbReference>
<dbReference type="EC" id="2.3.1.48" evidence="3"/>
<keyword evidence="22" id="KW-0012">Acyltransferase</keyword>
<keyword evidence="21" id="KW-0539">Nucleus</keyword>
<evidence type="ECO:0000259" key="32">
    <source>
        <dbReference type="PROSITE" id="PS50952"/>
    </source>
</evidence>
<dbReference type="SUPFAM" id="SSF57933">
    <property type="entry name" value="TAZ domain"/>
    <property type="match status" value="2"/>
</dbReference>
<dbReference type="InterPro" id="IPR000433">
    <property type="entry name" value="Znf_ZZ"/>
</dbReference>
<feature type="compositionally biased region" description="Low complexity" evidence="28">
    <location>
        <begin position="263"/>
        <end position="297"/>
    </location>
</feature>
<dbReference type="SMART" id="SM00551">
    <property type="entry name" value="ZnF_TAZ"/>
    <property type="match status" value="2"/>
</dbReference>
<keyword evidence="14" id="KW-0156">Chromatin regulator</keyword>
<dbReference type="FunFam" id="1.10.246.20:FF:000001">
    <property type="entry name" value="E1A binding protein p300"/>
    <property type="match status" value="1"/>
</dbReference>
<evidence type="ECO:0000256" key="28">
    <source>
        <dbReference type="SAM" id="MobiDB-lite"/>
    </source>
</evidence>
<comment type="catalytic activity">
    <reaction evidence="23">
        <text>(S)-lactoyl-CoA + L-lysyl-[protein] = N(6)-[(S)-lactoyl]-L-lysyl-[protein] + CoA + H(+)</text>
        <dbReference type="Rhea" id="RHEA:61996"/>
        <dbReference type="Rhea" id="RHEA-COMP:9752"/>
        <dbReference type="Rhea" id="RHEA-COMP:19466"/>
        <dbReference type="ChEBI" id="CHEBI:15378"/>
        <dbReference type="ChEBI" id="CHEBI:29969"/>
        <dbReference type="ChEBI" id="CHEBI:57287"/>
        <dbReference type="ChEBI" id="CHEBI:231527"/>
        <dbReference type="ChEBI" id="CHEBI:231528"/>
    </reaction>
    <physiologicalReaction direction="left-to-right" evidence="23">
        <dbReference type="Rhea" id="RHEA:61997"/>
    </physiologicalReaction>
</comment>
<dbReference type="Gene3D" id="2.10.110.40">
    <property type="match status" value="1"/>
</dbReference>
<keyword evidence="11 27" id="KW-0863">Zinc-finger</keyword>
<dbReference type="Pfam" id="PF23570">
    <property type="entry name" value="PHD_P300"/>
    <property type="match status" value="1"/>
</dbReference>
<keyword evidence="9 26" id="KW-0479">Metal-binding</keyword>
<dbReference type="GO" id="GO:0005654">
    <property type="term" value="C:nucleoplasm"/>
    <property type="evidence" value="ECO:0007669"/>
    <property type="project" value="UniProtKB-ARBA"/>
</dbReference>
<evidence type="ECO:0000256" key="6">
    <source>
        <dbReference type="ARBA" id="ARBA00022499"/>
    </source>
</evidence>
<keyword evidence="10" id="KW-0677">Repeat</keyword>
<reference evidence="34" key="1">
    <citation type="journal article" date="2024" name="Gigascience">
        <title>Chromosome-level genome of the poultry shaft louse Menopon gallinae provides insight into the host-switching and adaptive evolution of parasitic lice.</title>
        <authorList>
            <person name="Xu Y."/>
            <person name="Ma L."/>
            <person name="Liu S."/>
            <person name="Liang Y."/>
            <person name="Liu Q."/>
            <person name="He Z."/>
            <person name="Tian L."/>
            <person name="Duan Y."/>
            <person name="Cai W."/>
            <person name="Li H."/>
            <person name="Song F."/>
        </authorList>
    </citation>
    <scope>NUCLEOTIDE SEQUENCE</scope>
    <source>
        <strain evidence="34">Cailab_2023a</strain>
    </source>
</reference>
<feature type="region of interest" description="Disordered" evidence="28">
    <location>
        <begin position="930"/>
        <end position="955"/>
    </location>
</feature>
<dbReference type="FunFam" id="1.20.1020.10:FF:000001">
    <property type="entry name" value="E1A binding protein p300"/>
    <property type="match status" value="1"/>
</dbReference>
<accession>A0AAW2HEA2</accession>
<dbReference type="InterPro" id="IPR009110">
    <property type="entry name" value="Nuc_rcpt_coact"/>
</dbReference>
<evidence type="ECO:0000256" key="26">
    <source>
        <dbReference type="PROSITE-ProRule" id="PRU00203"/>
    </source>
</evidence>
<keyword evidence="6" id="KW-1017">Isopeptide bond</keyword>
<evidence type="ECO:0000256" key="22">
    <source>
        <dbReference type="ARBA" id="ARBA00023315"/>
    </source>
</evidence>
<dbReference type="CDD" id="cd15557">
    <property type="entry name" value="PHD_CBP_p300"/>
    <property type="match status" value="1"/>
</dbReference>
<keyword evidence="17" id="KW-0090">Biological rhythms</keyword>
<evidence type="ECO:0000256" key="23">
    <source>
        <dbReference type="ARBA" id="ARBA00047411"/>
    </source>
</evidence>
<dbReference type="GO" id="GO:0003713">
    <property type="term" value="F:transcription coactivator activity"/>
    <property type="evidence" value="ECO:0007669"/>
    <property type="project" value="InterPro"/>
</dbReference>
<dbReference type="InterPro" id="IPR018359">
    <property type="entry name" value="Bromodomain_CS"/>
</dbReference>
<feature type="domain" description="TAZ-type" evidence="30">
    <location>
        <begin position="1713"/>
        <end position="1794"/>
    </location>
</feature>
<dbReference type="InterPro" id="IPR036529">
    <property type="entry name" value="KIX_dom_sf"/>
</dbReference>
<dbReference type="GO" id="GO:0031490">
    <property type="term" value="F:chromatin DNA binding"/>
    <property type="evidence" value="ECO:0007669"/>
    <property type="project" value="TreeGrafter"/>
</dbReference>
<dbReference type="PANTHER" id="PTHR13808:SF1">
    <property type="entry name" value="HISTONE ACETYLTRANSFERASE"/>
    <property type="match status" value="1"/>
</dbReference>
<evidence type="ECO:0000256" key="13">
    <source>
        <dbReference type="ARBA" id="ARBA00022843"/>
    </source>
</evidence>
<feature type="compositionally biased region" description="Low complexity" evidence="28">
    <location>
        <begin position="2061"/>
        <end position="2074"/>
    </location>
</feature>
<evidence type="ECO:0000256" key="3">
    <source>
        <dbReference type="ARBA" id="ARBA00013184"/>
    </source>
</evidence>
<keyword evidence="4" id="KW-0488">Methylation</keyword>
<feature type="region of interest" description="Disordered" evidence="28">
    <location>
        <begin position="203"/>
        <end position="224"/>
    </location>
</feature>
<dbReference type="SUPFAM" id="SSF57850">
    <property type="entry name" value="RING/U-box"/>
    <property type="match status" value="1"/>
</dbReference>
<dbReference type="PROSITE" id="PS50014">
    <property type="entry name" value="BROMODOMAIN_2"/>
    <property type="match status" value="1"/>
</dbReference>
<feature type="compositionally biased region" description="Basic and acidic residues" evidence="28">
    <location>
        <begin position="1499"/>
        <end position="1511"/>
    </location>
</feature>
<evidence type="ECO:0000256" key="12">
    <source>
        <dbReference type="ARBA" id="ARBA00022833"/>
    </source>
</evidence>
<evidence type="ECO:0000259" key="31">
    <source>
        <dbReference type="PROSITE" id="PS50135"/>
    </source>
</evidence>
<evidence type="ECO:0000256" key="21">
    <source>
        <dbReference type="ARBA" id="ARBA00023242"/>
    </source>
</evidence>
<dbReference type="Pfam" id="PF08214">
    <property type="entry name" value="HAT_KAT11"/>
    <property type="match status" value="1"/>
</dbReference>
<dbReference type="Pfam" id="PF02172">
    <property type="entry name" value="KIX"/>
    <property type="match status" value="1"/>
</dbReference>
<feature type="region of interest" description="Disordered" evidence="28">
    <location>
        <begin position="1499"/>
        <end position="1566"/>
    </location>
</feature>
<dbReference type="GO" id="GO:0005737">
    <property type="term" value="C:cytoplasm"/>
    <property type="evidence" value="ECO:0007669"/>
    <property type="project" value="UniProtKB-SubCell"/>
</dbReference>
<keyword evidence="7" id="KW-0597">Phosphoprotein</keyword>
<feature type="compositionally biased region" description="Polar residues" evidence="28">
    <location>
        <begin position="694"/>
        <end position="713"/>
    </location>
</feature>
<dbReference type="CDD" id="cd15802">
    <property type="entry name" value="RING_CBP-p300"/>
    <property type="match status" value="1"/>
</dbReference>
<keyword evidence="5" id="KW-0963">Cytoplasm</keyword>
<dbReference type="GO" id="GO:0000123">
    <property type="term" value="C:histone acetyltransferase complex"/>
    <property type="evidence" value="ECO:0007669"/>
    <property type="project" value="InterPro"/>
</dbReference>
<comment type="subcellular location">
    <subcellularLocation>
        <location evidence="2">Cytoplasm</location>
    </subcellularLocation>
    <subcellularLocation>
        <location evidence="1">Nucleus</location>
    </subcellularLocation>
</comment>
<feature type="compositionally biased region" description="Low complexity" evidence="28">
    <location>
        <begin position="1940"/>
        <end position="1968"/>
    </location>
</feature>
<evidence type="ECO:0000256" key="11">
    <source>
        <dbReference type="ARBA" id="ARBA00022771"/>
    </source>
</evidence>
<dbReference type="Pfam" id="PF02135">
    <property type="entry name" value="zf-TAZ"/>
    <property type="match status" value="2"/>
</dbReference>
<keyword evidence="18 25" id="KW-0103">Bromodomain</keyword>
<feature type="zinc finger region" description="TAZ-type" evidence="26">
    <location>
        <begin position="313"/>
        <end position="400"/>
    </location>
</feature>
<feature type="region of interest" description="Disordered" evidence="28">
    <location>
        <begin position="2058"/>
        <end position="2120"/>
    </location>
</feature>
<evidence type="ECO:0000256" key="10">
    <source>
        <dbReference type="ARBA" id="ARBA00022737"/>
    </source>
</evidence>
<dbReference type="PROSITE" id="PS01357">
    <property type="entry name" value="ZF_ZZ_1"/>
    <property type="match status" value="1"/>
</dbReference>
<name>A0AAW2HEA2_9NEOP</name>
<keyword evidence="15" id="KW-0007">Acetylation</keyword>
<dbReference type="InterPro" id="IPR035898">
    <property type="entry name" value="TAZ_dom_sf"/>
</dbReference>
<dbReference type="Gene3D" id="3.30.60.90">
    <property type="match status" value="1"/>
</dbReference>
<evidence type="ECO:0000256" key="19">
    <source>
        <dbReference type="ARBA" id="ARBA00023159"/>
    </source>
</evidence>
<feature type="compositionally biased region" description="Low complexity" evidence="28">
    <location>
        <begin position="2151"/>
        <end position="2167"/>
    </location>
</feature>
<evidence type="ECO:0000256" key="25">
    <source>
        <dbReference type="PROSITE-ProRule" id="PRU00035"/>
    </source>
</evidence>
<dbReference type="PROSITE" id="PS51727">
    <property type="entry name" value="CBP_P300_HAT"/>
    <property type="match status" value="1"/>
</dbReference>
<feature type="domain" description="Bromo" evidence="29">
    <location>
        <begin position="1037"/>
        <end position="1109"/>
    </location>
</feature>
<feature type="domain" description="CBP/p300-type HAT" evidence="33">
    <location>
        <begin position="1267"/>
        <end position="1650"/>
    </location>
</feature>
<dbReference type="InterPro" id="IPR043145">
    <property type="entry name" value="Znf_ZZ_sf"/>
</dbReference>
<evidence type="ECO:0000256" key="15">
    <source>
        <dbReference type="ARBA" id="ARBA00022990"/>
    </source>
</evidence>
<feature type="compositionally biased region" description="Polar residues" evidence="28">
    <location>
        <begin position="2075"/>
        <end position="2093"/>
    </location>
</feature>
<dbReference type="SMART" id="SM01250">
    <property type="entry name" value="KAT11"/>
    <property type="match status" value="1"/>
</dbReference>
<evidence type="ECO:0000256" key="8">
    <source>
        <dbReference type="ARBA" id="ARBA00022679"/>
    </source>
</evidence>
<dbReference type="EMBL" id="JARGDH010000005">
    <property type="protein sequence ID" value="KAL0268193.1"/>
    <property type="molecule type" value="Genomic_DNA"/>
</dbReference>
<dbReference type="InterPro" id="IPR037073">
    <property type="entry name" value="Nuc_rcpt_coact_CREBbp_sf"/>
</dbReference>
<feature type="compositionally biased region" description="Polar residues" evidence="28">
    <location>
        <begin position="2287"/>
        <end position="2303"/>
    </location>
</feature>
<dbReference type="GO" id="GO:0008270">
    <property type="term" value="F:zinc ion binding"/>
    <property type="evidence" value="ECO:0007669"/>
    <property type="project" value="UniProtKB-KW"/>
</dbReference>
<evidence type="ECO:0000256" key="4">
    <source>
        <dbReference type="ARBA" id="ARBA00022481"/>
    </source>
</evidence>
<dbReference type="GO" id="GO:0045944">
    <property type="term" value="P:positive regulation of transcription by RNA polymerase II"/>
    <property type="evidence" value="ECO:0007669"/>
    <property type="project" value="TreeGrafter"/>
</dbReference>
<dbReference type="SUPFAM" id="SSF69125">
    <property type="entry name" value="Nuclear receptor coactivator interlocking domain"/>
    <property type="match status" value="1"/>
</dbReference>
<dbReference type="CDD" id="cd05495">
    <property type="entry name" value="Bromo_cbp_like"/>
    <property type="match status" value="1"/>
</dbReference>
<dbReference type="PROSITE" id="PS00633">
    <property type="entry name" value="BROMODOMAIN_1"/>
    <property type="match status" value="1"/>
</dbReference>
<keyword evidence="19" id="KW-0010">Activator</keyword>
<dbReference type="Gene3D" id="1.10.246.20">
    <property type="entry name" value="Coactivator CBP, KIX domain"/>
    <property type="match status" value="1"/>
</dbReference>
<feature type="region of interest" description="Disordered" evidence="28">
    <location>
        <begin position="253"/>
        <end position="315"/>
    </location>
</feature>
<dbReference type="Pfam" id="PF00439">
    <property type="entry name" value="Bromodomain"/>
    <property type="match status" value="1"/>
</dbReference>
<feature type="compositionally biased region" description="Low complexity" evidence="28">
    <location>
        <begin position="857"/>
        <end position="871"/>
    </location>
</feature>
<feature type="region of interest" description="Disordered" evidence="28">
    <location>
        <begin position="658"/>
        <end position="810"/>
    </location>
</feature>
<evidence type="ECO:0000256" key="24">
    <source>
        <dbReference type="ARBA" id="ARBA00048017"/>
    </source>
</evidence>
<feature type="region of interest" description="Disordered" evidence="28">
    <location>
        <begin position="2147"/>
        <end position="2310"/>
    </location>
</feature>
<feature type="region of interest" description="Disordered" evidence="28">
    <location>
        <begin position="1"/>
        <end position="91"/>
    </location>
</feature>
<keyword evidence="20" id="KW-0804">Transcription</keyword>
<keyword evidence="13" id="KW-0832">Ubl conjugation</keyword>
<feature type="compositionally biased region" description="Polar residues" evidence="28">
    <location>
        <begin position="760"/>
        <end position="789"/>
    </location>
</feature>
<dbReference type="SMART" id="SM00291">
    <property type="entry name" value="ZnF_ZZ"/>
    <property type="match status" value="1"/>
</dbReference>
<keyword evidence="16" id="KW-0805">Transcription regulation</keyword>
<feature type="compositionally biased region" description="Low complexity" evidence="28">
    <location>
        <begin position="2094"/>
        <end position="2120"/>
    </location>
</feature>
<dbReference type="Gene3D" id="1.10.1630.10">
    <property type="entry name" value="Nuclear receptor coactivator, CREB-bp-like, interlocking domain"/>
    <property type="match status" value="1"/>
</dbReference>
<evidence type="ECO:0000256" key="18">
    <source>
        <dbReference type="ARBA" id="ARBA00023117"/>
    </source>
</evidence>
<dbReference type="InterPro" id="IPR036427">
    <property type="entry name" value="Bromodomain-like_sf"/>
</dbReference>
<dbReference type="PROSITE" id="PS50134">
    <property type="entry name" value="ZF_TAZ"/>
    <property type="match status" value="2"/>
</dbReference>
<evidence type="ECO:0000256" key="17">
    <source>
        <dbReference type="ARBA" id="ARBA00023108"/>
    </source>
</evidence>
<evidence type="ECO:0000259" key="33">
    <source>
        <dbReference type="PROSITE" id="PS51727"/>
    </source>
</evidence>
<dbReference type="PROSITE" id="PS50952">
    <property type="entry name" value="KIX"/>
    <property type="match status" value="1"/>
</dbReference>
<proteinExistence type="predicted"/>
<evidence type="ECO:0000256" key="7">
    <source>
        <dbReference type="ARBA" id="ARBA00022553"/>
    </source>
</evidence>
<dbReference type="GO" id="GO:0140297">
    <property type="term" value="F:DNA-binding transcription factor binding"/>
    <property type="evidence" value="ECO:0007669"/>
    <property type="project" value="UniProtKB-ARBA"/>
</dbReference>
<dbReference type="CDD" id="cd20910">
    <property type="entry name" value="NCBD_CREBBP-p300_like"/>
    <property type="match status" value="1"/>
</dbReference>
<evidence type="ECO:0000256" key="16">
    <source>
        <dbReference type="ARBA" id="ARBA00023015"/>
    </source>
</evidence>
<keyword evidence="8" id="KW-0808">Transferase</keyword>
<dbReference type="InterPro" id="IPR031162">
    <property type="entry name" value="CBP_P300_HAT"/>
</dbReference>
<comment type="catalytic activity">
    <reaction evidence="24">
        <text>L-lysyl-[protein] + acetyl-CoA = N(6)-acetyl-L-lysyl-[protein] + CoA + H(+)</text>
        <dbReference type="Rhea" id="RHEA:45948"/>
        <dbReference type="Rhea" id="RHEA-COMP:9752"/>
        <dbReference type="Rhea" id="RHEA-COMP:10731"/>
        <dbReference type="ChEBI" id="CHEBI:15378"/>
        <dbReference type="ChEBI" id="CHEBI:29969"/>
        <dbReference type="ChEBI" id="CHEBI:57287"/>
        <dbReference type="ChEBI" id="CHEBI:57288"/>
        <dbReference type="ChEBI" id="CHEBI:61930"/>
        <dbReference type="EC" id="2.3.1.48"/>
    </reaction>
</comment>
<dbReference type="Pfam" id="PF09030">
    <property type="entry name" value="Creb_binding"/>
    <property type="match status" value="1"/>
</dbReference>
<dbReference type="GO" id="GO:0004402">
    <property type="term" value="F:histone acetyltransferase activity"/>
    <property type="evidence" value="ECO:0007669"/>
    <property type="project" value="InterPro"/>
</dbReference>
<gene>
    <name evidence="34" type="ORF">PYX00_010225</name>
</gene>
<dbReference type="InterPro" id="IPR014744">
    <property type="entry name" value="Nuc_rcpt_coact_CREBbp"/>
</dbReference>
<evidence type="ECO:0000256" key="1">
    <source>
        <dbReference type="ARBA" id="ARBA00004123"/>
    </source>
</evidence>
<dbReference type="FunFam" id="1.20.1020.10:FF:000002">
    <property type="entry name" value="E1A binding protein p300"/>
    <property type="match status" value="1"/>
</dbReference>